<dbReference type="EMBL" id="NJHN03000053">
    <property type="protein sequence ID" value="KAH9420238.1"/>
    <property type="molecule type" value="Genomic_DNA"/>
</dbReference>
<proteinExistence type="predicted"/>
<comment type="caution">
    <text evidence="1">The sequence shown here is derived from an EMBL/GenBank/DDBJ whole genome shotgun (WGS) entry which is preliminary data.</text>
</comment>
<gene>
    <name evidence="1" type="ORF">DERP_011574</name>
</gene>
<reference evidence="1 2" key="2">
    <citation type="journal article" date="2022" name="Mol. Biol. Evol.">
        <title>Comparative Genomics Reveals Insights into the Divergent Evolution of Astigmatic Mites and Household Pest Adaptations.</title>
        <authorList>
            <person name="Xiong Q."/>
            <person name="Wan A.T."/>
            <person name="Liu X."/>
            <person name="Fung C.S."/>
            <person name="Xiao X."/>
            <person name="Malainual N."/>
            <person name="Hou J."/>
            <person name="Wang L."/>
            <person name="Wang M."/>
            <person name="Yang K.Y."/>
            <person name="Cui Y."/>
            <person name="Leung E.L."/>
            <person name="Nong W."/>
            <person name="Shin S.K."/>
            <person name="Au S.W."/>
            <person name="Jeong K.Y."/>
            <person name="Chew F.T."/>
            <person name="Hui J.H."/>
            <person name="Leung T.F."/>
            <person name="Tungtrongchitr A."/>
            <person name="Zhong N."/>
            <person name="Liu Z."/>
            <person name="Tsui S.K."/>
        </authorList>
    </citation>
    <scope>NUCLEOTIDE SEQUENCE [LARGE SCALE GENOMIC DNA]</scope>
    <source>
        <strain evidence="1">Derp</strain>
    </source>
</reference>
<dbReference type="Proteomes" id="UP000887458">
    <property type="component" value="Unassembled WGS sequence"/>
</dbReference>
<keyword evidence="2" id="KW-1185">Reference proteome</keyword>
<accession>A0ABQ8JCF7</accession>
<name>A0ABQ8JCF7_DERPT</name>
<reference evidence="1 2" key="1">
    <citation type="journal article" date="2018" name="J. Allergy Clin. Immunol.">
        <title>High-quality assembly of Dermatophagoides pteronyssinus genome and transcriptome reveals a wide range of novel allergens.</title>
        <authorList>
            <person name="Liu X.Y."/>
            <person name="Yang K.Y."/>
            <person name="Wang M.Q."/>
            <person name="Kwok J.S."/>
            <person name="Zeng X."/>
            <person name="Yang Z."/>
            <person name="Xiao X.J."/>
            <person name="Lau C.P."/>
            <person name="Li Y."/>
            <person name="Huang Z.M."/>
            <person name="Ba J.G."/>
            <person name="Yim A.K."/>
            <person name="Ouyang C.Y."/>
            <person name="Ngai S.M."/>
            <person name="Chan T.F."/>
            <person name="Leung E.L."/>
            <person name="Liu L."/>
            <person name="Liu Z.G."/>
            <person name="Tsui S.K."/>
        </authorList>
    </citation>
    <scope>NUCLEOTIDE SEQUENCE [LARGE SCALE GENOMIC DNA]</scope>
    <source>
        <strain evidence="1">Derp</strain>
    </source>
</reference>
<organism evidence="1 2">
    <name type="scientific">Dermatophagoides pteronyssinus</name>
    <name type="common">European house dust mite</name>
    <dbReference type="NCBI Taxonomy" id="6956"/>
    <lineage>
        <taxon>Eukaryota</taxon>
        <taxon>Metazoa</taxon>
        <taxon>Ecdysozoa</taxon>
        <taxon>Arthropoda</taxon>
        <taxon>Chelicerata</taxon>
        <taxon>Arachnida</taxon>
        <taxon>Acari</taxon>
        <taxon>Acariformes</taxon>
        <taxon>Sarcoptiformes</taxon>
        <taxon>Astigmata</taxon>
        <taxon>Psoroptidia</taxon>
        <taxon>Analgoidea</taxon>
        <taxon>Pyroglyphidae</taxon>
        <taxon>Dermatophagoidinae</taxon>
        <taxon>Dermatophagoides</taxon>
    </lineage>
</organism>
<sequence length="87" mass="9200">MIKEKEKIKIIHKQSSISSLSSSSSLLLVLTGGYIVGRYGGRGHGLCTLFDGGSIISGLFRRTGITFDGNSPFTLPAGQKLATTNVL</sequence>
<evidence type="ECO:0000313" key="1">
    <source>
        <dbReference type="EMBL" id="KAH9420238.1"/>
    </source>
</evidence>
<protein>
    <submittedName>
        <fullName evidence="1">Uncharacterized protein</fullName>
    </submittedName>
</protein>
<evidence type="ECO:0000313" key="2">
    <source>
        <dbReference type="Proteomes" id="UP000887458"/>
    </source>
</evidence>